<dbReference type="OrthoDB" id="9862204at2"/>
<dbReference type="AlphaFoldDB" id="A8MLY6"/>
<proteinExistence type="predicted"/>
<dbReference type="Proteomes" id="UP000000269">
    <property type="component" value="Chromosome"/>
</dbReference>
<dbReference type="EMBL" id="CP000853">
    <property type="protein sequence ID" value="ABW18153.1"/>
    <property type="molecule type" value="Genomic_DNA"/>
</dbReference>
<evidence type="ECO:0000313" key="2">
    <source>
        <dbReference type="Proteomes" id="UP000000269"/>
    </source>
</evidence>
<gene>
    <name evidence="1" type="ordered locus">Clos_0591</name>
</gene>
<evidence type="ECO:0000313" key="1">
    <source>
        <dbReference type="EMBL" id="ABW18153.1"/>
    </source>
</evidence>
<dbReference type="KEGG" id="aoe:Clos_0591"/>
<protein>
    <submittedName>
        <fullName evidence="1">Uncharacterized protein</fullName>
    </submittedName>
</protein>
<dbReference type="STRING" id="350688.Clos_0591"/>
<keyword evidence="2" id="KW-1185">Reference proteome</keyword>
<dbReference type="RefSeq" id="WP_012158467.1">
    <property type="nucleotide sequence ID" value="NC_009922.1"/>
</dbReference>
<reference evidence="2" key="1">
    <citation type="submission" date="2007-10" db="EMBL/GenBank/DDBJ databases">
        <title>Complete genome of Alkaliphilus oremlandii OhILAs.</title>
        <authorList>
            <person name="Copeland A."/>
            <person name="Lucas S."/>
            <person name="Lapidus A."/>
            <person name="Barry K."/>
            <person name="Detter J.C."/>
            <person name="Glavina del Rio T."/>
            <person name="Hammon N."/>
            <person name="Israni S."/>
            <person name="Dalin E."/>
            <person name="Tice H."/>
            <person name="Pitluck S."/>
            <person name="Chain P."/>
            <person name="Malfatti S."/>
            <person name="Shin M."/>
            <person name="Vergez L."/>
            <person name="Schmutz J."/>
            <person name="Larimer F."/>
            <person name="Land M."/>
            <person name="Hauser L."/>
            <person name="Kyrpides N."/>
            <person name="Mikhailova N."/>
            <person name="Stolz J.F."/>
            <person name="Dawson A."/>
            <person name="Fisher E."/>
            <person name="Crable B."/>
            <person name="Perera E."/>
            <person name="Lisak J."/>
            <person name="Ranganathan M."/>
            <person name="Basu P."/>
            <person name="Richardson P."/>
        </authorList>
    </citation>
    <scope>NUCLEOTIDE SEQUENCE [LARGE SCALE GENOMIC DNA]</scope>
    <source>
        <strain evidence="2">OhILAs</strain>
    </source>
</reference>
<accession>A8MLY6</accession>
<name>A8MLY6_ALKOO</name>
<dbReference type="HOGENOM" id="CLU_2379881_0_0_9"/>
<organism evidence="1 2">
    <name type="scientific">Alkaliphilus oremlandii (strain OhILAs)</name>
    <name type="common">Clostridium oremlandii (strain OhILAs)</name>
    <dbReference type="NCBI Taxonomy" id="350688"/>
    <lineage>
        <taxon>Bacteria</taxon>
        <taxon>Bacillati</taxon>
        <taxon>Bacillota</taxon>
        <taxon>Clostridia</taxon>
        <taxon>Peptostreptococcales</taxon>
        <taxon>Natronincolaceae</taxon>
        <taxon>Alkaliphilus</taxon>
    </lineage>
</organism>
<sequence>MKFDVDKELIEVQIKYIQKEISMIEMVLRNKDYDTLDFIILQSNYEVDLGDTATLEERLNVYKSWYEQVLYLLFEYEEENESLDDDILVVGIDY</sequence>